<dbReference type="InterPro" id="IPR036259">
    <property type="entry name" value="MFS_trans_sf"/>
</dbReference>
<dbReference type="InterPro" id="IPR020846">
    <property type="entry name" value="MFS_dom"/>
</dbReference>
<dbReference type="HOGENOM" id="CLU_001265_31_0_9"/>
<organism evidence="8 9">
    <name type="scientific">Limosilactobacillus vaginalis DSM 5837 = ATCC 49540</name>
    <dbReference type="NCBI Taxonomy" id="1423814"/>
    <lineage>
        <taxon>Bacteria</taxon>
        <taxon>Bacillati</taxon>
        <taxon>Bacillota</taxon>
        <taxon>Bacilli</taxon>
        <taxon>Lactobacillales</taxon>
        <taxon>Lactobacillaceae</taxon>
        <taxon>Limosilactobacillus</taxon>
    </lineage>
</organism>
<feature type="transmembrane region" description="Helical" evidence="6">
    <location>
        <begin position="345"/>
        <end position="369"/>
    </location>
</feature>
<sequence length="438" mass="47492">MKEGLAMVNWLLPSAPADKLIPKEQRHSAFIKYRTRILVSTILAYASYYIVKSNFTLSSPYLTKDVGLTTADIGLVLSALAISYGIGKFFMGLLADRLNPRYFVGVGLILSAIFNTFFGYTRNLWVMILLMICVGVTQGIGAPCCQKSLATWFDEHQLGTATSTWNISHNIGSGTASLIVAGTVGAFGAANIHNIFLIPSLISIVMALIVMALGVDTPESVGLPKVNKNKEKNIKHKTSWGAFRDNIMKNPIVWALCIMNAFSYILRYGIENWIPIYLSTSKGFSSVATNSAFTIFEYAAIPGTILLGLLSDKVLNGRRVPIMLFTSTIILVLIPFYAVSQNIVIVDIILGILGICIYGQQVLIGIVIMDALPVESVASGIGLSGFFGYAFGEVIASYGIGSIVGKTSWNAGFGIVAVSSIICIIFFVFLLKKYHNTL</sequence>
<evidence type="ECO:0000256" key="3">
    <source>
        <dbReference type="ARBA" id="ARBA00022692"/>
    </source>
</evidence>
<reference evidence="8 9" key="1">
    <citation type="submission" date="2009-01" db="EMBL/GenBank/DDBJ databases">
        <authorList>
            <person name="Qin X."/>
            <person name="Bachman B."/>
            <person name="Battles P."/>
            <person name="Bell A."/>
            <person name="Bess C."/>
            <person name="Bickham C."/>
            <person name="Chaboub L."/>
            <person name="Chen D."/>
            <person name="Coyle M."/>
            <person name="Deiros D.R."/>
            <person name="Dinh H."/>
            <person name="Forbes L."/>
            <person name="Fowler G."/>
            <person name="Francisco L."/>
            <person name="Fu Q."/>
            <person name="Gubbala S."/>
            <person name="Hale W."/>
            <person name="Han Y."/>
            <person name="Hemphill L."/>
            <person name="Highlander S.K."/>
            <person name="Hirani K."/>
            <person name="Hogues M."/>
            <person name="Jackson L."/>
            <person name="Jakkamsetti A."/>
            <person name="Javaid M."/>
            <person name="Jiang H."/>
            <person name="Korchina V."/>
            <person name="Kovar C."/>
            <person name="Lara F."/>
            <person name="Lee S."/>
            <person name="Mata R."/>
            <person name="Mathew T."/>
            <person name="Moen C."/>
            <person name="Morales K."/>
            <person name="Munidasa M."/>
            <person name="Nazareth L."/>
            <person name="Ngo R."/>
            <person name="Nguyen L."/>
            <person name="Okwuonu G."/>
            <person name="Ongeri F."/>
            <person name="Patil S."/>
            <person name="Petrosino J."/>
            <person name="Pham C."/>
            <person name="Pham P."/>
            <person name="Pu L.-L."/>
            <person name="Puazo M."/>
            <person name="Raj R."/>
            <person name="Reid J."/>
            <person name="Rouhana J."/>
            <person name="Saada N."/>
            <person name="Shang Y."/>
            <person name="Simmons D."/>
            <person name="Thornton R."/>
            <person name="Warren J."/>
            <person name="Weissenberger G."/>
            <person name="Zhang J."/>
            <person name="Zhang L."/>
            <person name="Zhou C."/>
            <person name="Zhu D."/>
            <person name="Muzny D."/>
            <person name="Worley K."/>
            <person name="Gibbs R."/>
        </authorList>
    </citation>
    <scope>NUCLEOTIDE SEQUENCE [LARGE SCALE GENOMIC DNA]</scope>
    <source>
        <strain evidence="8 9">ATCC 49540</strain>
    </source>
</reference>
<keyword evidence="2" id="KW-0813">Transport</keyword>
<dbReference type="PANTHER" id="PTHR43826">
    <property type="entry name" value="GLUCOSE-6-PHOSPHATE EXCHANGER SLC37A4"/>
    <property type="match status" value="1"/>
</dbReference>
<dbReference type="InterPro" id="IPR051337">
    <property type="entry name" value="OPA_Antiporter"/>
</dbReference>
<dbReference type="SUPFAM" id="SSF103473">
    <property type="entry name" value="MFS general substrate transporter"/>
    <property type="match status" value="1"/>
</dbReference>
<evidence type="ECO:0000256" key="5">
    <source>
        <dbReference type="ARBA" id="ARBA00023136"/>
    </source>
</evidence>
<evidence type="ECO:0000256" key="6">
    <source>
        <dbReference type="SAM" id="Phobius"/>
    </source>
</evidence>
<dbReference type="PANTHER" id="PTHR43826:SF6">
    <property type="entry name" value="GLYCEROL-3-PHOSPHATE TRANSPORTER"/>
    <property type="match status" value="1"/>
</dbReference>
<comment type="caution">
    <text evidence="8">The sequence shown here is derived from an EMBL/GenBank/DDBJ whole genome shotgun (WGS) entry which is preliminary data.</text>
</comment>
<feature type="transmembrane region" description="Helical" evidence="6">
    <location>
        <begin position="252"/>
        <end position="270"/>
    </location>
</feature>
<feature type="transmembrane region" description="Helical" evidence="6">
    <location>
        <begin position="102"/>
        <end position="118"/>
    </location>
</feature>
<keyword evidence="5 6" id="KW-0472">Membrane</keyword>
<dbReference type="eggNOG" id="COG2271">
    <property type="taxonomic scope" value="Bacteria"/>
</dbReference>
<accession>C2EVX8</accession>
<evidence type="ECO:0000313" key="9">
    <source>
        <dbReference type="Proteomes" id="UP000004483"/>
    </source>
</evidence>
<evidence type="ECO:0000259" key="7">
    <source>
        <dbReference type="PROSITE" id="PS50850"/>
    </source>
</evidence>
<dbReference type="GO" id="GO:0035435">
    <property type="term" value="P:phosphate ion transmembrane transport"/>
    <property type="evidence" value="ECO:0007669"/>
    <property type="project" value="TreeGrafter"/>
</dbReference>
<dbReference type="InterPro" id="IPR000849">
    <property type="entry name" value="Sugar_P_transporter"/>
</dbReference>
<dbReference type="EMBL" id="ACGV01000186">
    <property type="protein sequence ID" value="EEJ39958.1"/>
    <property type="molecule type" value="Genomic_DNA"/>
</dbReference>
<evidence type="ECO:0000256" key="2">
    <source>
        <dbReference type="ARBA" id="ARBA00022448"/>
    </source>
</evidence>
<comment type="subcellular location">
    <subcellularLocation>
        <location evidence="1">Cell membrane</location>
        <topology evidence="1">Multi-pass membrane protein</topology>
    </subcellularLocation>
</comment>
<dbReference type="Gene3D" id="1.20.1250.20">
    <property type="entry name" value="MFS general substrate transporter like domains"/>
    <property type="match status" value="2"/>
</dbReference>
<feature type="transmembrane region" description="Helical" evidence="6">
    <location>
        <begin position="33"/>
        <end position="51"/>
    </location>
</feature>
<dbReference type="PIRSF" id="PIRSF002808">
    <property type="entry name" value="Hexose_phosphate_transp"/>
    <property type="match status" value="1"/>
</dbReference>
<gene>
    <name evidence="8" type="ORF">HMPREF0549_1614</name>
</gene>
<feature type="domain" description="Major facilitator superfamily (MFS) profile" evidence="7">
    <location>
        <begin position="33"/>
        <end position="435"/>
    </location>
</feature>
<feature type="transmembrane region" description="Helical" evidence="6">
    <location>
        <begin position="322"/>
        <end position="339"/>
    </location>
</feature>
<evidence type="ECO:0000256" key="1">
    <source>
        <dbReference type="ARBA" id="ARBA00004651"/>
    </source>
</evidence>
<dbReference type="Proteomes" id="UP000004483">
    <property type="component" value="Unassembled WGS sequence"/>
</dbReference>
<feature type="transmembrane region" description="Helical" evidence="6">
    <location>
        <begin position="195"/>
        <end position="215"/>
    </location>
</feature>
<name>C2EVX8_9LACO</name>
<keyword evidence="3 6" id="KW-0812">Transmembrane</keyword>
<proteinExistence type="predicted"/>
<evidence type="ECO:0000313" key="8">
    <source>
        <dbReference type="EMBL" id="EEJ39958.1"/>
    </source>
</evidence>
<feature type="transmembrane region" description="Helical" evidence="6">
    <location>
        <begin position="71"/>
        <end position="90"/>
    </location>
</feature>
<feature type="transmembrane region" description="Helical" evidence="6">
    <location>
        <begin position="381"/>
        <end position="405"/>
    </location>
</feature>
<dbReference type="GO" id="GO:0005886">
    <property type="term" value="C:plasma membrane"/>
    <property type="evidence" value="ECO:0007669"/>
    <property type="project" value="UniProtKB-SubCell"/>
</dbReference>
<dbReference type="PROSITE" id="PS50850">
    <property type="entry name" value="MFS"/>
    <property type="match status" value="1"/>
</dbReference>
<feature type="transmembrane region" description="Helical" evidence="6">
    <location>
        <begin position="290"/>
        <end position="310"/>
    </location>
</feature>
<dbReference type="Pfam" id="PF07690">
    <property type="entry name" value="MFS_1"/>
    <property type="match status" value="1"/>
</dbReference>
<evidence type="ECO:0000256" key="4">
    <source>
        <dbReference type="ARBA" id="ARBA00022989"/>
    </source>
</evidence>
<keyword evidence="4 6" id="KW-1133">Transmembrane helix</keyword>
<dbReference type="InterPro" id="IPR011701">
    <property type="entry name" value="MFS"/>
</dbReference>
<protein>
    <submittedName>
        <fullName evidence="8">Putative ATP synthase F0, A subunit</fullName>
    </submittedName>
</protein>
<dbReference type="AlphaFoldDB" id="C2EVX8"/>
<feature type="transmembrane region" description="Helical" evidence="6">
    <location>
        <begin position="411"/>
        <end position="431"/>
    </location>
</feature>
<feature type="transmembrane region" description="Helical" evidence="6">
    <location>
        <begin position="167"/>
        <end position="189"/>
    </location>
</feature>
<dbReference type="GO" id="GO:0061513">
    <property type="term" value="F:glucose 6-phosphate:phosphate antiporter activity"/>
    <property type="evidence" value="ECO:0007669"/>
    <property type="project" value="TreeGrafter"/>
</dbReference>